<evidence type="ECO:0000313" key="11">
    <source>
        <dbReference type="Proteomes" id="UP000001038"/>
    </source>
</evidence>
<comment type="subcellular location">
    <subcellularLocation>
        <location evidence="1">Secreted</location>
    </subcellularLocation>
</comment>
<dbReference type="AlphaFoldDB" id="A0A3B3I910"/>
<dbReference type="GO" id="GO:0005576">
    <property type="term" value="C:extracellular region"/>
    <property type="evidence" value="ECO:0007669"/>
    <property type="project" value="UniProtKB-SubCell"/>
</dbReference>
<sequence length="192" mass="21921">MINPKSHTRISINRRLSLLLFGCSSSPSVFQLKLHPSDPQSMSRIPVFPRMSFLLLCIMGMISMVSGFPQTRLPLRSSEDPENPKQDEWDVVFPSISLHDWNIQMLSPPSVRAAASKTGLLREAWLFTPERTDSSMDGMWPPEWTSDGARLLKRNMVVADDAAFREKNKLLTAMERQKWLNSYMQKLLVVNS</sequence>
<keyword evidence="6" id="KW-0732">Signal</keyword>
<dbReference type="Pfam" id="PF14980">
    <property type="entry name" value="TIP39"/>
    <property type="match status" value="1"/>
</dbReference>
<dbReference type="GeneID" id="105356966"/>
<protein>
    <recommendedName>
        <fullName evidence="3">Tuberoinfundibular peptide of 39 residues</fullName>
    </recommendedName>
    <alternativeName>
        <fullName evidence="8">Parathyroid hormone 2</fullName>
    </alternativeName>
</protein>
<keyword evidence="7" id="KW-0527">Neuropeptide</keyword>
<evidence type="ECO:0000256" key="6">
    <source>
        <dbReference type="ARBA" id="ARBA00022729"/>
    </source>
</evidence>
<evidence type="ECO:0000256" key="1">
    <source>
        <dbReference type="ARBA" id="ARBA00004613"/>
    </source>
</evidence>
<proteinExistence type="inferred from homology"/>
<evidence type="ECO:0000256" key="4">
    <source>
        <dbReference type="ARBA" id="ARBA00022525"/>
    </source>
</evidence>
<evidence type="ECO:0000256" key="8">
    <source>
        <dbReference type="ARBA" id="ARBA00030147"/>
    </source>
</evidence>
<dbReference type="GeneTree" id="ENSGT00410000026259"/>
<dbReference type="STRING" id="8090.ENSORLP00000040549"/>
<dbReference type="Bgee" id="ENSORLG00000027471">
    <property type="expression patterns" value="Expressed in animal zygote and 12 other cell types or tissues"/>
</dbReference>
<dbReference type="GO" id="GO:0007218">
    <property type="term" value="P:neuropeptide signaling pathway"/>
    <property type="evidence" value="ECO:0007669"/>
    <property type="project" value="UniProtKB-KW"/>
</dbReference>
<dbReference type="KEGG" id="ola:105356966"/>
<keyword evidence="9" id="KW-1133">Transmembrane helix</keyword>
<dbReference type="Ensembl" id="ENSORLT00000041426.1">
    <property type="protein sequence ID" value="ENSORLP00000040549.1"/>
    <property type="gene ID" value="ENSORLG00000027471.1"/>
</dbReference>
<keyword evidence="11" id="KW-1185">Reference proteome</keyword>
<dbReference type="PANTHER" id="PTHR28585:SF1">
    <property type="entry name" value="TUBEROINFUNDIBULAR PEPTIDE OF 39 RESIDUES"/>
    <property type="match status" value="1"/>
</dbReference>
<comment type="similarity">
    <text evidence="2">Belongs to the parathyroid hormone family.</text>
</comment>
<keyword evidence="9" id="KW-0812">Transmembrane</keyword>
<dbReference type="InParanoid" id="A0A3B3I910"/>
<dbReference type="InterPro" id="IPR029396">
    <property type="entry name" value="TIP39"/>
</dbReference>
<dbReference type="PANTHER" id="PTHR28585">
    <property type="entry name" value="TUBEROINFUNDIBULAR PEPTIDE OF 39 RESIDUES"/>
    <property type="match status" value="1"/>
</dbReference>
<dbReference type="Proteomes" id="UP000001038">
    <property type="component" value="Chromosome 22"/>
</dbReference>
<accession>A0A3B3I910</accession>
<reference evidence="10" key="2">
    <citation type="submission" date="2025-08" db="UniProtKB">
        <authorList>
            <consortium name="Ensembl"/>
        </authorList>
    </citation>
    <scope>IDENTIFICATION</scope>
    <source>
        <strain evidence="10">Hd-rR</strain>
    </source>
</reference>
<feature type="transmembrane region" description="Helical" evidence="9">
    <location>
        <begin position="47"/>
        <end position="68"/>
    </location>
</feature>
<evidence type="ECO:0000256" key="9">
    <source>
        <dbReference type="SAM" id="Phobius"/>
    </source>
</evidence>
<gene>
    <name evidence="10" type="primary">pth2</name>
</gene>
<keyword evidence="4" id="KW-0964">Secreted</keyword>
<evidence type="ECO:0000256" key="2">
    <source>
        <dbReference type="ARBA" id="ARBA00006307"/>
    </source>
</evidence>
<dbReference type="RefSeq" id="XP_011488962.1">
    <property type="nucleotide sequence ID" value="XM_011490660.3"/>
</dbReference>
<reference evidence="10 11" key="1">
    <citation type="journal article" date="2007" name="Nature">
        <title>The medaka draft genome and insights into vertebrate genome evolution.</title>
        <authorList>
            <person name="Kasahara M."/>
            <person name="Naruse K."/>
            <person name="Sasaki S."/>
            <person name="Nakatani Y."/>
            <person name="Qu W."/>
            <person name="Ahsan B."/>
            <person name="Yamada T."/>
            <person name="Nagayasu Y."/>
            <person name="Doi K."/>
            <person name="Kasai Y."/>
            <person name="Jindo T."/>
            <person name="Kobayashi D."/>
            <person name="Shimada A."/>
            <person name="Toyoda A."/>
            <person name="Kuroki Y."/>
            <person name="Fujiyama A."/>
            <person name="Sasaki T."/>
            <person name="Shimizu A."/>
            <person name="Asakawa S."/>
            <person name="Shimizu N."/>
            <person name="Hashimoto S."/>
            <person name="Yang J."/>
            <person name="Lee Y."/>
            <person name="Matsushima K."/>
            <person name="Sugano S."/>
            <person name="Sakaizumi M."/>
            <person name="Narita T."/>
            <person name="Ohishi K."/>
            <person name="Haga S."/>
            <person name="Ohta F."/>
            <person name="Nomoto H."/>
            <person name="Nogata K."/>
            <person name="Morishita T."/>
            <person name="Endo T."/>
            <person name="Shin-I T."/>
            <person name="Takeda H."/>
            <person name="Morishita S."/>
            <person name="Kohara Y."/>
        </authorList>
    </citation>
    <scope>NUCLEOTIDE SEQUENCE [LARGE SCALE GENOMIC DNA]</scope>
    <source>
        <strain evidence="10 11">Hd-rR</strain>
    </source>
</reference>
<reference evidence="10" key="3">
    <citation type="submission" date="2025-09" db="UniProtKB">
        <authorList>
            <consortium name="Ensembl"/>
        </authorList>
    </citation>
    <scope>IDENTIFICATION</scope>
    <source>
        <strain evidence="10">Hd-rR</strain>
    </source>
</reference>
<keyword evidence="9" id="KW-0472">Membrane</keyword>
<name>A0A3B3I910_ORYLA</name>
<dbReference type="OrthoDB" id="9940245at2759"/>
<evidence type="ECO:0000256" key="7">
    <source>
        <dbReference type="ARBA" id="ARBA00023320"/>
    </source>
</evidence>
<dbReference type="FunCoup" id="A0A3B3I910">
    <property type="interactions" value="98"/>
</dbReference>
<dbReference type="CTD" id="113091"/>
<evidence type="ECO:0000256" key="5">
    <source>
        <dbReference type="ARBA" id="ARBA00022685"/>
    </source>
</evidence>
<evidence type="ECO:0000256" key="3">
    <source>
        <dbReference type="ARBA" id="ARBA00021831"/>
    </source>
</evidence>
<keyword evidence="5" id="KW-0165">Cleavage on pair of basic residues</keyword>
<evidence type="ECO:0000313" key="10">
    <source>
        <dbReference type="Ensembl" id="ENSORLP00000040549.1"/>
    </source>
</evidence>
<organism evidence="10 11">
    <name type="scientific">Oryzias latipes</name>
    <name type="common">Japanese rice fish</name>
    <name type="synonym">Japanese killifish</name>
    <dbReference type="NCBI Taxonomy" id="8090"/>
    <lineage>
        <taxon>Eukaryota</taxon>
        <taxon>Metazoa</taxon>
        <taxon>Chordata</taxon>
        <taxon>Craniata</taxon>
        <taxon>Vertebrata</taxon>
        <taxon>Euteleostomi</taxon>
        <taxon>Actinopterygii</taxon>
        <taxon>Neopterygii</taxon>
        <taxon>Teleostei</taxon>
        <taxon>Neoteleostei</taxon>
        <taxon>Acanthomorphata</taxon>
        <taxon>Ovalentaria</taxon>
        <taxon>Atherinomorphae</taxon>
        <taxon>Beloniformes</taxon>
        <taxon>Adrianichthyidae</taxon>
        <taxon>Oryziinae</taxon>
        <taxon>Oryzias</taxon>
    </lineage>
</organism>